<gene>
    <name evidence="1" type="ORF">EQY75_13695</name>
</gene>
<dbReference type="RefSeq" id="WP_129606761.1">
    <property type="nucleotide sequence ID" value="NZ_CP035544.1"/>
</dbReference>
<evidence type="ECO:0008006" key="3">
    <source>
        <dbReference type="Google" id="ProtNLM"/>
    </source>
</evidence>
<proteinExistence type="predicted"/>
<dbReference type="Proteomes" id="UP000290889">
    <property type="component" value="Chromosome"/>
</dbReference>
<evidence type="ECO:0000313" key="1">
    <source>
        <dbReference type="EMBL" id="QBA65489.1"/>
    </source>
</evidence>
<dbReference type="SUPFAM" id="SSF48371">
    <property type="entry name" value="ARM repeat"/>
    <property type="match status" value="1"/>
</dbReference>
<reference evidence="1 2" key="1">
    <citation type="submission" date="2019-01" db="EMBL/GenBank/DDBJ databases">
        <title>Muriicola soli sp. nov., isolated from soil.</title>
        <authorList>
            <person name="Kang H.J."/>
            <person name="Kim S.B."/>
        </authorList>
    </citation>
    <scope>NUCLEOTIDE SEQUENCE [LARGE SCALE GENOMIC DNA]</scope>
    <source>
        <strain evidence="1 2">MMS17-SY002</strain>
    </source>
</reference>
<dbReference type="KEGG" id="mur:EQY75_13695"/>
<dbReference type="OrthoDB" id="1433976at2"/>
<evidence type="ECO:0000313" key="2">
    <source>
        <dbReference type="Proteomes" id="UP000290889"/>
    </source>
</evidence>
<dbReference type="InterPro" id="IPR016024">
    <property type="entry name" value="ARM-type_fold"/>
</dbReference>
<dbReference type="EMBL" id="CP035544">
    <property type="protein sequence ID" value="QBA65489.1"/>
    <property type="molecule type" value="Genomic_DNA"/>
</dbReference>
<name>A0A411ECS7_9FLAO</name>
<keyword evidence="2" id="KW-1185">Reference proteome</keyword>
<organism evidence="1 2">
    <name type="scientific">Muriicola soli</name>
    <dbReference type="NCBI Taxonomy" id="2507538"/>
    <lineage>
        <taxon>Bacteria</taxon>
        <taxon>Pseudomonadati</taxon>
        <taxon>Bacteroidota</taxon>
        <taxon>Flavobacteriia</taxon>
        <taxon>Flavobacteriales</taxon>
        <taxon>Flavobacteriaceae</taxon>
        <taxon>Muriicola</taxon>
    </lineage>
</organism>
<accession>A0A411ECS7</accession>
<sequence>MMSTETLLEQKLLHSHKKEMIVFLNNHPEYFDEAVELAIQNKQPYSWRAAWVLWSYISKNDIRIKNHIPKLIKAIGNKTDGHQRELLKILLEMNLNEEQEGHLFDLSVSLWEDVEKKPSIRYTAFKFIIKMAKKHPELTNEILLLAQDKYLNSLSPGVNRSIKKMITNTIGLNHNKRKQSHT</sequence>
<dbReference type="AlphaFoldDB" id="A0A411ECS7"/>
<protein>
    <recommendedName>
        <fullName evidence="3">HEAT repeat domain-containing protein</fullName>
    </recommendedName>
</protein>